<reference evidence="3" key="1">
    <citation type="journal article" date="2023" name="Commun. Biol.">
        <title>Genome analysis of Parmales, the sister group of diatoms, reveals the evolutionary specialization of diatoms from phago-mixotrophs to photoautotrophs.</title>
        <authorList>
            <person name="Ban H."/>
            <person name="Sato S."/>
            <person name="Yoshikawa S."/>
            <person name="Yamada K."/>
            <person name="Nakamura Y."/>
            <person name="Ichinomiya M."/>
            <person name="Sato N."/>
            <person name="Blanc-Mathieu R."/>
            <person name="Endo H."/>
            <person name="Kuwata A."/>
            <person name="Ogata H."/>
        </authorList>
    </citation>
    <scope>NUCLEOTIDE SEQUENCE [LARGE SCALE GENOMIC DNA]</scope>
</reference>
<dbReference type="EMBL" id="BRYA01000201">
    <property type="protein sequence ID" value="GMI43874.1"/>
    <property type="molecule type" value="Genomic_DNA"/>
</dbReference>
<gene>
    <name evidence="2" type="ORF">TrCOL_g10012</name>
</gene>
<name>A0A9W7GH95_9STRA</name>
<evidence type="ECO:0000256" key="1">
    <source>
        <dbReference type="SAM" id="Phobius"/>
    </source>
</evidence>
<sequence>MVTFASTMLLRGYKVFPAFFDTTPLRTSEKLFGDFKDGGSNYVIFGPEPTLSDGSPDDVGRQSMWRKMHWMDPKVDPGRIQQAQFIEGSGRESKREKQLEQKRDKNADKDSIWIPTVWKRSNMIYTSLMMVMFLTFLVEFSYWGQFGVCIWWVILILKIVAQFVGQVVDNQLNEALLSAPVWSFTMSGGSREGLWWGVCG</sequence>
<proteinExistence type="predicted"/>
<dbReference type="AlphaFoldDB" id="A0A9W7GH95"/>
<evidence type="ECO:0000313" key="2">
    <source>
        <dbReference type="EMBL" id="GMI43874.1"/>
    </source>
</evidence>
<protein>
    <submittedName>
        <fullName evidence="2">Uncharacterized protein</fullName>
    </submittedName>
</protein>
<comment type="caution">
    <text evidence="2">The sequence shown here is derived from an EMBL/GenBank/DDBJ whole genome shotgun (WGS) entry which is preliminary data.</text>
</comment>
<feature type="transmembrane region" description="Helical" evidence="1">
    <location>
        <begin position="123"/>
        <end position="144"/>
    </location>
</feature>
<keyword evidence="1" id="KW-1133">Transmembrane helix</keyword>
<keyword evidence="3" id="KW-1185">Reference proteome</keyword>
<keyword evidence="1" id="KW-0472">Membrane</keyword>
<dbReference type="Proteomes" id="UP001165065">
    <property type="component" value="Unassembled WGS sequence"/>
</dbReference>
<accession>A0A9W7GH95</accession>
<dbReference type="OrthoDB" id="439917at2759"/>
<keyword evidence="1" id="KW-0812">Transmembrane</keyword>
<organism evidence="2 3">
    <name type="scientific">Triparma columacea</name>
    <dbReference type="NCBI Taxonomy" id="722753"/>
    <lineage>
        <taxon>Eukaryota</taxon>
        <taxon>Sar</taxon>
        <taxon>Stramenopiles</taxon>
        <taxon>Ochrophyta</taxon>
        <taxon>Bolidophyceae</taxon>
        <taxon>Parmales</taxon>
        <taxon>Triparmaceae</taxon>
        <taxon>Triparma</taxon>
    </lineage>
</organism>
<evidence type="ECO:0000313" key="3">
    <source>
        <dbReference type="Proteomes" id="UP001165065"/>
    </source>
</evidence>